<feature type="domain" description="Cytochrome c-type biogenesis protein H TPR" evidence="7">
    <location>
        <begin position="122"/>
        <end position="274"/>
    </location>
</feature>
<dbReference type="PANTHER" id="PTHR47870:SF1">
    <property type="entry name" value="CYTOCHROME C-TYPE BIOGENESIS PROTEIN CCMH"/>
    <property type="match status" value="1"/>
</dbReference>
<sequence length="300" mass="34730">MSFWLSALGLTLVIALICFFPLLRKVNVQKSVQRDSFNKAFYFDRIKEIKQAAEQGLLDNEQQLKTELQQTLLNDIPSHVVPQQESQQRFGKVWFVTAFLLLFAIAGASYFAVGSWRMQGMLEQSYQKLPQLFERLQDEQKKPLADSELEQFIVALRQDLQKNPSNAEHWWLLGQMGMATDKAQLAMDAYARAYQLMPNDPTYKLAYARILMFSQDQNDNSKGRTLLSEVIRQDHTNSDALGLLAFDSFQRGDFKMAIVSWNMMLQLLPKDDPKRALLERSIDNARQELQRQEQSQQPQK</sequence>
<evidence type="ECO:0000256" key="6">
    <source>
        <dbReference type="SAM" id="Phobius"/>
    </source>
</evidence>
<dbReference type="OrthoDB" id="9776053at2"/>
<dbReference type="PATRIC" id="fig|505345.7.peg.1494"/>
<evidence type="ECO:0000256" key="3">
    <source>
        <dbReference type="ARBA" id="ARBA00022748"/>
    </source>
</evidence>
<keyword evidence="6" id="KW-0472">Membrane</keyword>
<dbReference type="GO" id="GO:0005886">
    <property type="term" value="C:plasma membrane"/>
    <property type="evidence" value="ECO:0007669"/>
    <property type="project" value="TreeGrafter"/>
</dbReference>
<evidence type="ECO:0000256" key="2">
    <source>
        <dbReference type="ARBA" id="ARBA00022737"/>
    </source>
</evidence>
<dbReference type="PROSITE" id="PS50005">
    <property type="entry name" value="TPR"/>
    <property type="match status" value="1"/>
</dbReference>
<dbReference type="InterPro" id="IPR056413">
    <property type="entry name" value="TPR_CcmH_CycH"/>
</dbReference>
<dbReference type="Gene3D" id="1.25.40.10">
    <property type="entry name" value="Tetratricopeptide repeat domain"/>
    <property type="match status" value="1"/>
</dbReference>
<keyword evidence="6" id="KW-0812">Transmembrane</keyword>
<evidence type="ECO:0000256" key="4">
    <source>
        <dbReference type="ARBA" id="ARBA00022803"/>
    </source>
</evidence>
<proteinExistence type="predicted"/>
<name>A0A1A7NPA9_9PAST</name>
<dbReference type="Pfam" id="PF23914">
    <property type="entry name" value="TPR_CcmH_CycH"/>
    <property type="match status" value="1"/>
</dbReference>
<keyword evidence="9" id="KW-1185">Reference proteome</keyword>
<keyword evidence="3" id="KW-0201">Cytochrome c-type biogenesis</keyword>
<comment type="caution">
    <text evidence="8">The sequence shown here is derived from an EMBL/GenBank/DDBJ whole genome shotgun (WGS) entry which is preliminary data.</text>
</comment>
<evidence type="ECO:0000256" key="5">
    <source>
        <dbReference type="PROSITE-ProRule" id="PRU00339"/>
    </source>
</evidence>
<dbReference type="InterPro" id="IPR051263">
    <property type="entry name" value="C-type_cytochrome_biogenesis"/>
</dbReference>
<dbReference type="InterPro" id="IPR017560">
    <property type="entry name" value="Cyt_c_biogenesis_CcmI"/>
</dbReference>
<dbReference type="PANTHER" id="PTHR47870">
    <property type="entry name" value="CYTOCHROME C-TYPE BIOGENESIS PROTEIN CCMH"/>
    <property type="match status" value="1"/>
</dbReference>
<dbReference type="InterPro" id="IPR019734">
    <property type="entry name" value="TPR_rpt"/>
</dbReference>
<evidence type="ECO:0000256" key="1">
    <source>
        <dbReference type="ARBA" id="ARBA00004196"/>
    </source>
</evidence>
<dbReference type="Proteomes" id="UP000243558">
    <property type="component" value="Unassembled WGS sequence"/>
</dbReference>
<keyword evidence="6" id="KW-1133">Transmembrane helix</keyword>
<feature type="repeat" description="TPR" evidence="5">
    <location>
        <begin position="167"/>
        <end position="200"/>
    </location>
</feature>
<dbReference type="EMBL" id="JTJM01000034">
    <property type="protein sequence ID" value="OBW91463.1"/>
    <property type="molecule type" value="Genomic_DNA"/>
</dbReference>
<protein>
    <submittedName>
        <fullName evidence="8">TPR-repeat-containing protein</fullName>
    </submittedName>
</protein>
<evidence type="ECO:0000313" key="8">
    <source>
        <dbReference type="EMBL" id="OBW91463.1"/>
    </source>
</evidence>
<dbReference type="InterPro" id="IPR011990">
    <property type="entry name" value="TPR-like_helical_dom_sf"/>
</dbReference>
<keyword evidence="2" id="KW-0677">Repeat</keyword>
<organism evidence="8 9">
    <name type="scientific">Gallibacterium genomosp. 3</name>
    <dbReference type="NCBI Taxonomy" id="505345"/>
    <lineage>
        <taxon>Bacteria</taxon>
        <taxon>Pseudomonadati</taxon>
        <taxon>Pseudomonadota</taxon>
        <taxon>Gammaproteobacteria</taxon>
        <taxon>Pasteurellales</taxon>
        <taxon>Pasteurellaceae</taxon>
        <taxon>Gallibacterium</taxon>
    </lineage>
</organism>
<keyword evidence="4 5" id="KW-0802">TPR repeat</keyword>
<dbReference type="SUPFAM" id="SSF48452">
    <property type="entry name" value="TPR-like"/>
    <property type="match status" value="1"/>
</dbReference>
<dbReference type="GO" id="GO:0017004">
    <property type="term" value="P:cytochrome complex assembly"/>
    <property type="evidence" value="ECO:0007669"/>
    <property type="project" value="UniProtKB-KW"/>
</dbReference>
<dbReference type="GO" id="GO:0030313">
    <property type="term" value="C:cell envelope"/>
    <property type="evidence" value="ECO:0007669"/>
    <property type="project" value="UniProtKB-SubCell"/>
</dbReference>
<dbReference type="NCBIfam" id="TIGR03142">
    <property type="entry name" value="cytochro_ccmI"/>
    <property type="match status" value="1"/>
</dbReference>
<evidence type="ECO:0000313" key="9">
    <source>
        <dbReference type="Proteomes" id="UP000243558"/>
    </source>
</evidence>
<dbReference type="RefSeq" id="WP_065239552.1">
    <property type="nucleotide sequence ID" value="NZ_JTJM01000034.1"/>
</dbReference>
<dbReference type="AlphaFoldDB" id="A0A1A7NPA9"/>
<evidence type="ECO:0000259" key="7">
    <source>
        <dbReference type="Pfam" id="PF23914"/>
    </source>
</evidence>
<accession>A0A1A7NPA9</accession>
<gene>
    <name evidence="8" type="ORF">QV01_07565</name>
</gene>
<comment type="subcellular location">
    <subcellularLocation>
        <location evidence="1">Cell envelope</location>
    </subcellularLocation>
</comment>
<reference evidence="8 9" key="1">
    <citation type="submission" date="2014-11" db="EMBL/GenBank/DDBJ databases">
        <title>Pan-genome of Gallibacterium spp.</title>
        <authorList>
            <person name="Kudirkiene E."/>
            <person name="Bojesen A.M."/>
        </authorList>
    </citation>
    <scope>NUCLEOTIDE SEQUENCE [LARGE SCALE GENOMIC DNA]</scope>
    <source>
        <strain evidence="8 9">F151</strain>
    </source>
</reference>
<feature type="transmembrane region" description="Helical" evidence="6">
    <location>
        <begin position="93"/>
        <end position="113"/>
    </location>
</feature>